<feature type="compositionally biased region" description="Basic and acidic residues" evidence="1">
    <location>
        <begin position="1"/>
        <end position="10"/>
    </location>
</feature>
<dbReference type="EMBL" id="BLXT01004684">
    <property type="protein sequence ID" value="GFO16681.1"/>
    <property type="molecule type" value="Genomic_DNA"/>
</dbReference>
<evidence type="ECO:0000313" key="3">
    <source>
        <dbReference type="Proteomes" id="UP000735302"/>
    </source>
</evidence>
<proteinExistence type="predicted"/>
<feature type="region of interest" description="Disordered" evidence="1">
    <location>
        <begin position="1"/>
        <end position="81"/>
    </location>
</feature>
<evidence type="ECO:0000313" key="2">
    <source>
        <dbReference type="EMBL" id="GFO16681.1"/>
    </source>
</evidence>
<feature type="compositionally biased region" description="Basic and acidic residues" evidence="1">
    <location>
        <begin position="34"/>
        <end position="48"/>
    </location>
</feature>
<name>A0AAV4BCZ5_9GAST</name>
<gene>
    <name evidence="2" type="ORF">PoB_004318600</name>
</gene>
<protein>
    <submittedName>
        <fullName evidence="2">Uncharacterized protein</fullName>
    </submittedName>
</protein>
<accession>A0AAV4BCZ5</accession>
<keyword evidence="3" id="KW-1185">Reference proteome</keyword>
<dbReference type="AlphaFoldDB" id="A0AAV4BCZ5"/>
<comment type="caution">
    <text evidence="2">The sequence shown here is derived from an EMBL/GenBank/DDBJ whole genome shotgun (WGS) entry which is preliminary data.</text>
</comment>
<evidence type="ECO:0000256" key="1">
    <source>
        <dbReference type="SAM" id="MobiDB-lite"/>
    </source>
</evidence>
<organism evidence="2 3">
    <name type="scientific">Plakobranchus ocellatus</name>
    <dbReference type="NCBI Taxonomy" id="259542"/>
    <lineage>
        <taxon>Eukaryota</taxon>
        <taxon>Metazoa</taxon>
        <taxon>Spiralia</taxon>
        <taxon>Lophotrochozoa</taxon>
        <taxon>Mollusca</taxon>
        <taxon>Gastropoda</taxon>
        <taxon>Heterobranchia</taxon>
        <taxon>Euthyneura</taxon>
        <taxon>Panpulmonata</taxon>
        <taxon>Sacoglossa</taxon>
        <taxon>Placobranchoidea</taxon>
        <taxon>Plakobranchidae</taxon>
        <taxon>Plakobranchus</taxon>
    </lineage>
</organism>
<reference evidence="2 3" key="1">
    <citation type="journal article" date="2021" name="Elife">
        <title>Chloroplast acquisition without the gene transfer in kleptoplastic sea slugs, Plakobranchus ocellatus.</title>
        <authorList>
            <person name="Maeda T."/>
            <person name="Takahashi S."/>
            <person name="Yoshida T."/>
            <person name="Shimamura S."/>
            <person name="Takaki Y."/>
            <person name="Nagai Y."/>
            <person name="Toyoda A."/>
            <person name="Suzuki Y."/>
            <person name="Arimoto A."/>
            <person name="Ishii H."/>
            <person name="Satoh N."/>
            <person name="Nishiyama T."/>
            <person name="Hasebe M."/>
            <person name="Maruyama T."/>
            <person name="Minagawa J."/>
            <person name="Obokata J."/>
            <person name="Shigenobu S."/>
        </authorList>
    </citation>
    <scope>NUCLEOTIDE SEQUENCE [LARGE SCALE GENOMIC DNA]</scope>
</reference>
<sequence length="81" mass="9215">MFPQRNGERKSAKRSKKDMSRNIYAWSEQGVNKPRMEGRRPESSRDGESNGSRTCGSNFLPRDLNPAAKVGVPINLRSRHE</sequence>
<dbReference type="Proteomes" id="UP000735302">
    <property type="component" value="Unassembled WGS sequence"/>
</dbReference>